<dbReference type="PANTHER" id="PTHR12526">
    <property type="entry name" value="GLYCOSYLTRANSFERASE"/>
    <property type="match status" value="1"/>
</dbReference>
<gene>
    <name evidence="2" type="ORF">E6C48_02160</name>
</gene>
<proteinExistence type="predicted"/>
<dbReference type="CDD" id="cd03801">
    <property type="entry name" value="GT4_PimA-like"/>
    <property type="match status" value="1"/>
</dbReference>
<dbReference type="Pfam" id="PF13439">
    <property type="entry name" value="Glyco_transf_4"/>
    <property type="match status" value="1"/>
</dbReference>
<protein>
    <submittedName>
        <fullName evidence="2">Glycosyltransferase family 4 protein</fullName>
    </submittedName>
</protein>
<organism evidence="2 3">
    <name type="scientific">Ollibium composti</name>
    <dbReference type="NCBI Taxonomy" id="2675109"/>
    <lineage>
        <taxon>Bacteria</taxon>
        <taxon>Pseudomonadati</taxon>
        <taxon>Pseudomonadota</taxon>
        <taxon>Alphaproteobacteria</taxon>
        <taxon>Hyphomicrobiales</taxon>
        <taxon>Phyllobacteriaceae</taxon>
        <taxon>Ollibium</taxon>
    </lineage>
</organism>
<dbReference type="Pfam" id="PF13692">
    <property type="entry name" value="Glyco_trans_1_4"/>
    <property type="match status" value="1"/>
</dbReference>
<dbReference type="PANTHER" id="PTHR12526:SF637">
    <property type="entry name" value="GLYCOSYLTRANSFERASE EPSF-RELATED"/>
    <property type="match status" value="1"/>
</dbReference>
<dbReference type="InterPro" id="IPR028098">
    <property type="entry name" value="Glyco_trans_4-like_N"/>
</dbReference>
<dbReference type="EMBL" id="SSNY01000001">
    <property type="protein sequence ID" value="THF60116.1"/>
    <property type="molecule type" value="Genomic_DNA"/>
</dbReference>
<feature type="domain" description="Glycosyltransferase subfamily 4-like N-terminal" evidence="1">
    <location>
        <begin position="11"/>
        <end position="186"/>
    </location>
</feature>
<dbReference type="Gene3D" id="3.40.50.2000">
    <property type="entry name" value="Glycogen Phosphorylase B"/>
    <property type="match status" value="2"/>
</dbReference>
<accession>A0ABY2QCW8</accession>
<name>A0ABY2QCW8_9HYPH</name>
<evidence type="ECO:0000313" key="3">
    <source>
        <dbReference type="Proteomes" id="UP000306441"/>
    </source>
</evidence>
<reference evidence="2 3" key="1">
    <citation type="submission" date="2019-04" db="EMBL/GenBank/DDBJ databases">
        <title>Mesorhizobium composti sp. nov., isolated from compost.</title>
        <authorList>
            <person name="Lin S.-Y."/>
            <person name="Hameed A."/>
            <person name="Hsieh Y.-T."/>
            <person name="Young C.-C."/>
        </authorList>
    </citation>
    <scope>NUCLEOTIDE SEQUENCE [LARGE SCALE GENOMIC DNA]</scope>
    <source>
        <strain evidence="2 3">CC-YTH430</strain>
    </source>
</reference>
<comment type="caution">
    <text evidence="2">The sequence shown here is derived from an EMBL/GenBank/DDBJ whole genome shotgun (WGS) entry which is preliminary data.</text>
</comment>
<evidence type="ECO:0000259" key="1">
    <source>
        <dbReference type="Pfam" id="PF13439"/>
    </source>
</evidence>
<sequence length="372" mass="40806">MRIVHCFRSPVGGIFRHVRDLTDAQIAAGHQVGIVCDSTTGGEYEERLFEDIRPKLALGIQRTPMQRHIGPGDIASAWRTYRIIKELQPDVIHGHGAKGGTYARLFGSLLRVSRSRVARLYSPHGGSLHYDESTLTGKLFFALERTMARFTDCLLFVSGYERQAYRRKVGEPPIPNALVYNGLNEDEFQPVSVRPDAADMLYIGMMRDLKGPDIFIDALVQAEALAARRISAVMVGDGEDLPRYRQQVARLGLGDRVVFHAPMPARQAFTLARLVVVPSRAEAMPYIVLETLAAGTPMIATAVGGIPEIFGVDSPALVKPDPAELAHKMTFALSDPAAYRALMPGIAMLKARFGADVMASTIEQAYFTALAK</sequence>
<evidence type="ECO:0000313" key="2">
    <source>
        <dbReference type="EMBL" id="THF60116.1"/>
    </source>
</evidence>
<dbReference type="Proteomes" id="UP000306441">
    <property type="component" value="Unassembled WGS sequence"/>
</dbReference>
<dbReference type="SUPFAM" id="SSF53756">
    <property type="entry name" value="UDP-Glycosyltransferase/glycogen phosphorylase"/>
    <property type="match status" value="1"/>
</dbReference>
<keyword evidence="3" id="KW-1185">Reference proteome</keyword>